<name>A0A0C3RS53_PHLG1</name>
<dbReference type="HOGENOM" id="CLU_1582402_0_0_1"/>
<dbReference type="AlphaFoldDB" id="A0A0C3RS53"/>
<dbReference type="Proteomes" id="UP000053257">
    <property type="component" value="Unassembled WGS sequence"/>
</dbReference>
<gene>
    <name evidence="2" type="ORF">PHLGIDRAFT_78097</name>
</gene>
<dbReference type="InterPro" id="IPR046522">
    <property type="entry name" value="DUF6699"/>
</dbReference>
<proteinExistence type="predicted"/>
<protein>
    <recommendedName>
        <fullName evidence="1">DUF6699 domain-containing protein</fullName>
    </recommendedName>
</protein>
<accession>A0A0C3RS53</accession>
<feature type="non-terminal residue" evidence="2">
    <location>
        <position position="1"/>
    </location>
</feature>
<feature type="domain" description="DUF6699" evidence="1">
    <location>
        <begin position="46"/>
        <end position="155"/>
    </location>
</feature>
<dbReference type="EMBL" id="KN840633">
    <property type="protein sequence ID" value="KIP03106.1"/>
    <property type="molecule type" value="Genomic_DNA"/>
</dbReference>
<keyword evidence="3" id="KW-1185">Reference proteome</keyword>
<sequence length="169" mass="18438">HRRTGKPPLLLDVRMTEQIALLGEVPPIPEDPVPGLVLFNAAGPNGAQAATYPGVGALNVGALADDPLGAFPWPFVVLSHHAALPVTVQDVLRGVLANFHERVAAEELAALTAARREQVHRAYWQRVEELRFDEADGVRRVDYLGDRYMFRGLEPVPGAEGFMIFFGPP</sequence>
<evidence type="ECO:0000313" key="3">
    <source>
        <dbReference type="Proteomes" id="UP000053257"/>
    </source>
</evidence>
<dbReference type="OrthoDB" id="3202436at2759"/>
<evidence type="ECO:0000259" key="1">
    <source>
        <dbReference type="Pfam" id="PF20415"/>
    </source>
</evidence>
<evidence type="ECO:0000313" key="2">
    <source>
        <dbReference type="EMBL" id="KIP03106.1"/>
    </source>
</evidence>
<organism evidence="2 3">
    <name type="scientific">Phlebiopsis gigantea (strain 11061_1 CR5-6)</name>
    <name type="common">White-rot fungus</name>
    <name type="synonym">Peniophora gigantea</name>
    <dbReference type="NCBI Taxonomy" id="745531"/>
    <lineage>
        <taxon>Eukaryota</taxon>
        <taxon>Fungi</taxon>
        <taxon>Dikarya</taxon>
        <taxon>Basidiomycota</taxon>
        <taxon>Agaricomycotina</taxon>
        <taxon>Agaricomycetes</taxon>
        <taxon>Polyporales</taxon>
        <taxon>Phanerochaetaceae</taxon>
        <taxon>Phlebiopsis</taxon>
    </lineage>
</organism>
<dbReference type="Pfam" id="PF20415">
    <property type="entry name" value="DUF6699"/>
    <property type="match status" value="1"/>
</dbReference>
<reference evidence="2 3" key="1">
    <citation type="journal article" date="2014" name="PLoS Genet.">
        <title>Analysis of the Phlebiopsis gigantea genome, transcriptome and secretome provides insight into its pioneer colonization strategies of wood.</title>
        <authorList>
            <person name="Hori C."/>
            <person name="Ishida T."/>
            <person name="Igarashi K."/>
            <person name="Samejima M."/>
            <person name="Suzuki H."/>
            <person name="Master E."/>
            <person name="Ferreira P."/>
            <person name="Ruiz-Duenas F.J."/>
            <person name="Held B."/>
            <person name="Canessa P."/>
            <person name="Larrondo L.F."/>
            <person name="Schmoll M."/>
            <person name="Druzhinina I.S."/>
            <person name="Kubicek C.P."/>
            <person name="Gaskell J.A."/>
            <person name="Kersten P."/>
            <person name="St John F."/>
            <person name="Glasner J."/>
            <person name="Sabat G."/>
            <person name="Splinter BonDurant S."/>
            <person name="Syed K."/>
            <person name="Yadav J."/>
            <person name="Mgbeahuruike A.C."/>
            <person name="Kovalchuk A."/>
            <person name="Asiegbu F.O."/>
            <person name="Lackner G."/>
            <person name="Hoffmeister D."/>
            <person name="Rencoret J."/>
            <person name="Gutierrez A."/>
            <person name="Sun H."/>
            <person name="Lindquist E."/>
            <person name="Barry K."/>
            <person name="Riley R."/>
            <person name="Grigoriev I.V."/>
            <person name="Henrissat B."/>
            <person name="Kues U."/>
            <person name="Berka R.M."/>
            <person name="Martinez A.T."/>
            <person name="Covert S.F."/>
            <person name="Blanchette R.A."/>
            <person name="Cullen D."/>
        </authorList>
    </citation>
    <scope>NUCLEOTIDE SEQUENCE [LARGE SCALE GENOMIC DNA]</scope>
    <source>
        <strain evidence="2 3">11061_1 CR5-6</strain>
    </source>
</reference>
<dbReference type="STRING" id="745531.A0A0C3RS53"/>